<keyword evidence="3" id="KW-1185">Reference proteome</keyword>
<sequence length="354" mass="41910">MLCGIDTRNARRRWVCVLSFTYNIAFLALFSVESYCFIANFRYWAPLITLSAYVVHLIMWWLIQLRMKDILALTDLLNSLIDEMDYSTYKRLLKTSKVVRFFVIFLVTFDSILRSMQEVIFKHGYKLCPFKFWYPNMGNTVLIPIVLNKLEYTYIVYAIAYSFAAYYIFYLYILSICLRERQRSKTQLWDLYRNVLNIFKRIEGTLSFLVIFLFLHIFYTFFKGLLFILYAVRALSLPPPYIHCFDLVINTALVIALLFSAEHVQQKADNLRVSLIACTTEVNVQIKLQEDRKRLQLQLKILLVFKYPDRSSFRCGVVSEKGYSQIFSFPLSLVCAEYDHYEKDNINSEVEDDK</sequence>
<feature type="transmembrane region" description="Helical" evidence="1">
    <location>
        <begin position="98"/>
        <end position="116"/>
    </location>
</feature>
<protein>
    <submittedName>
        <fullName evidence="2">Uncharacterized protein</fullName>
    </submittedName>
</protein>
<feature type="transmembrane region" description="Helical" evidence="1">
    <location>
        <begin position="206"/>
        <end position="228"/>
    </location>
</feature>
<evidence type="ECO:0000256" key="1">
    <source>
        <dbReference type="SAM" id="Phobius"/>
    </source>
</evidence>
<dbReference type="EMBL" id="BMAV01006310">
    <property type="protein sequence ID" value="GFY48063.1"/>
    <property type="molecule type" value="Genomic_DNA"/>
</dbReference>
<organism evidence="2 3">
    <name type="scientific">Trichonephila inaurata madagascariensis</name>
    <dbReference type="NCBI Taxonomy" id="2747483"/>
    <lineage>
        <taxon>Eukaryota</taxon>
        <taxon>Metazoa</taxon>
        <taxon>Ecdysozoa</taxon>
        <taxon>Arthropoda</taxon>
        <taxon>Chelicerata</taxon>
        <taxon>Arachnida</taxon>
        <taxon>Araneae</taxon>
        <taxon>Araneomorphae</taxon>
        <taxon>Entelegynae</taxon>
        <taxon>Araneoidea</taxon>
        <taxon>Nephilidae</taxon>
        <taxon>Trichonephila</taxon>
        <taxon>Trichonephila inaurata</taxon>
    </lineage>
</organism>
<gene>
    <name evidence="2" type="primary">AVEN_236654_1</name>
    <name evidence="2" type="ORF">TNIN_177711</name>
</gene>
<keyword evidence="1" id="KW-0812">Transmembrane</keyword>
<feature type="transmembrane region" description="Helical" evidence="1">
    <location>
        <begin position="43"/>
        <end position="63"/>
    </location>
</feature>
<dbReference type="Proteomes" id="UP000886998">
    <property type="component" value="Unassembled WGS sequence"/>
</dbReference>
<dbReference type="OrthoDB" id="6437661at2759"/>
<keyword evidence="1" id="KW-0472">Membrane</keyword>
<reference evidence="2" key="1">
    <citation type="submission" date="2020-08" db="EMBL/GenBank/DDBJ databases">
        <title>Multicomponent nature underlies the extraordinary mechanical properties of spider dragline silk.</title>
        <authorList>
            <person name="Kono N."/>
            <person name="Nakamura H."/>
            <person name="Mori M."/>
            <person name="Yoshida Y."/>
            <person name="Ohtoshi R."/>
            <person name="Malay A.D."/>
            <person name="Moran D.A.P."/>
            <person name="Tomita M."/>
            <person name="Numata K."/>
            <person name="Arakawa K."/>
        </authorList>
    </citation>
    <scope>NUCLEOTIDE SEQUENCE</scope>
</reference>
<feature type="transmembrane region" description="Helical" evidence="1">
    <location>
        <begin position="240"/>
        <end position="259"/>
    </location>
</feature>
<evidence type="ECO:0000313" key="3">
    <source>
        <dbReference type="Proteomes" id="UP000886998"/>
    </source>
</evidence>
<feature type="transmembrane region" description="Helical" evidence="1">
    <location>
        <begin position="12"/>
        <end position="31"/>
    </location>
</feature>
<evidence type="ECO:0000313" key="2">
    <source>
        <dbReference type="EMBL" id="GFY48063.1"/>
    </source>
</evidence>
<comment type="caution">
    <text evidence="2">The sequence shown here is derived from an EMBL/GenBank/DDBJ whole genome shotgun (WGS) entry which is preliminary data.</text>
</comment>
<name>A0A8X7BYV4_9ARAC</name>
<keyword evidence="1" id="KW-1133">Transmembrane helix</keyword>
<dbReference type="AlphaFoldDB" id="A0A8X7BYV4"/>
<accession>A0A8X7BYV4</accession>
<proteinExistence type="predicted"/>
<feature type="transmembrane region" description="Helical" evidence="1">
    <location>
        <begin position="154"/>
        <end position="178"/>
    </location>
</feature>